<organism evidence="2 3">
    <name type="scientific">Collybia nuda</name>
    <dbReference type="NCBI Taxonomy" id="64659"/>
    <lineage>
        <taxon>Eukaryota</taxon>
        <taxon>Fungi</taxon>
        <taxon>Dikarya</taxon>
        <taxon>Basidiomycota</taxon>
        <taxon>Agaricomycotina</taxon>
        <taxon>Agaricomycetes</taxon>
        <taxon>Agaricomycetidae</taxon>
        <taxon>Agaricales</taxon>
        <taxon>Tricholomatineae</taxon>
        <taxon>Clitocybaceae</taxon>
        <taxon>Collybia</taxon>
    </lineage>
</organism>
<accession>A0A9P6CEE2</accession>
<dbReference type="EMBL" id="MU150268">
    <property type="protein sequence ID" value="KAF9462772.1"/>
    <property type="molecule type" value="Genomic_DNA"/>
</dbReference>
<dbReference type="OrthoDB" id="3263231at2759"/>
<evidence type="ECO:0000313" key="3">
    <source>
        <dbReference type="Proteomes" id="UP000807353"/>
    </source>
</evidence>
<sequence>MSSPSALSSALDLSITETTPSQTVLQLTSVGTSDGQLFTTVIQVTTSFAPGGVIASPPGQGNRGANIGAIAGGVLGGITALFLLVLALVLRIRHRKRKYKKAQFDGNFDPARFSGGTHTFLIDDNDNDNDNDNNLDDGMGGKLDGVVTPFGYTPNPAGGSMTETGREVDEKFGMEAGMNRSVPYKTRTSVLGQRNVEGGHRSEPIPTLYAIPE</sequence>
<evidence type="ECO:0000256" key="1">
    <source>
        <dbReference type="SAM" id="Phobius"/>
    </source>
</evidence>
<keyword evidence="1" id="KW-1133">Transmembrane helix</keyword>
<protein>
    <submittedName>
        <fullName evidence="2">Uncharacterized protein</fullName>
    </submittedName>
</protein>
<keyword evidence="3" id="KW-1185">Reference proteome</keyword>
<proteinExistence type="predicted"/>
<dbReference type="AlphaFoldDB" id="A0A9P6CEE2"/>
<feature type="transmembrane region" description="Helical" evidence="1">
    <location>
        <begin position="67"/>
        <end position="90"/>
    </location>
</feature>
<comment type="caution">
    <text evidence="2">The sequence shown here is derived from an EMBL/GenBank/DDBJ whole genome shotgun (WGS) entry which is preliminary data.</text>
</comment>
<reference evidence="2" key="1">
    <citation type="submission" date="2020-11" db="EMBL/GenBank/DDBJ databases">
        <authorList>
            <consortium name="DOE Joint Genome Institute"/>
            <person name="Ahrendt S."/>
            <person name="Riley R."/>
            <person name="Andreopoulos W."/>
            <person name="Labutti K."/>
            <person name="Pangilinan J."/>
            <person name="Ruiz-Duenas F.J."/>
            <person name="Barrasa J.M."/>
            <person name="Sanchez-Garcia M."/>
            <person name="Camarero S."/>
            <person name="Miyauchi S."/>
            <person name="Serrano A."/>
            <person name="Linde D."/>
            <person name="Babiker R."/>
            <person name="Drula E."/>
            <person name="Ayuso-Fernandez I."/>
            <person name="Pacheco R."/>
            <person name="Padilla G."/>
            <person name="Ferreira P."/>
            <person name="Barriuso J."/>
            <person name="Kellner H."/>
            <person name="Castanera R."/>
            <person name="Alfaro M."/>
            <person name="Ramirez L."/>
            <person name="Pisabarro A.G."/>
            <person name="Kuo A."/>
            <person name="Tritt A."/>
            <person name="Lipzen A."/>
            <person name="He G."/>
            <person name="Yan M."/>
            <person name="Ng V."/>
            <person name="Cullen D."/>
            <person name="Martin F."/>
            <person name="Rosso M.-N."/>
            <person name="Henrissat B."/>
            <person name="Hibbett D."/>
            <person name="Martinez A.T."/>
            <person name="Grigoriev I.V."/>
        </authorList>
    </citation>
    <scope>NUCLEOTIDE SEQUENCE</scope>
    <source>
        <strain evidence="2">CBS 247.69</strain>
    </source>
</reference>
<name>A0A9P6CEE2_9AGAR</name>
<keyword evidence="1" id="KW-0472">Membrane</keyword>
<gene>
    <name evidence="2" type="ORF">BDZ94DRAFT_1322267</name>
</gene>
<dbReference type="Proteomes" id="UP000807353">
    <property type="component" value="Unassembled WGS sequence"/>
</dbReference>
<keyword evidence="1" id="KW-0812">Transmembrane</keyword>
<evidence type="ECO:0000313" key="2">
    <source>
        <dbReference type="EMBL" id="KAF9462772.1"/>
    </source>
</evidence>